<gene>
    <name evidence="2" type="ORF">ACFSL2_22170</name>
</gene>
<dbReference type="EMBL" id="JBHUHF010000001">
    <property type="protein sequence ID" value="MFD2028220.1"/>
    <property type="molecule type" value="Genomic_DNA"/>
</dbReference>
<keyword evidence="3" id="KW-1185">Reference proteome</keyword>
<dbReference type="InterPro" id="IPR058407">
    <property type="entry name" value="DUF8094"/>
</dbReference>
<evidence type="ECO:0000313" key="3">
    <source>
        <dbReference type="Proteomes" id="UP001597338"/>
    </source>
</evidence>
<dbReference type="RefSeq" id="WP_377199918.1">
    <property type="nucleotide sequence ID" value="NZ_JBHUHF010000001.1"/>
</dbReference>
<proteinExistence type="predicted"/>
<reference evidence="3" key="1">
    <citation type="journal article" date="2019" name="Int. J. Syst. Evol. Microbiol.">
        <title>The Global Catalogue of Microorganisms (GCM) 10K type strain sequencing project: providing services to taxonomists for standard genome sequencing and annotation.</title>
        <authorList>
            <consortium name="The Broad Institute Genomics Platform"/>
            <consortium name="The Broad Institute Genome Sequencing Center for Infectious Disease"/>
            <person name="Wu L."/>
            <person name="Ma J."/>
        </authorList>
    </citation>
    <scope>NUCLEOTIDE SEQUENCE [LARGE SCALE GENOMIC DNA]</scope>
    <source>
        <strain evidence="3">CCM 7043</strain>
    </source>
</reference>
<dbReference type="Pfam" id="PF26366">
    <property type="entry name" value="DUF8094"/>
    <property type="match status" value="1"/>
</dbReference>
<organism evidence="2 3">
    <name type="scientific">Promicromonospora aerolata</name>
    <dbReference type="NCBI Taxonomy" id="195749"/>
    <lineage>
        <taxon>Bacteria</taxon>
        <taxon>Bacillati</taxon>
        <taxon>Actinomycetota</taxon>
        <taxon>Actinomycetes</taxon>
        <taxon>Micrococcales</taxon>
        <taxon>Promicromonosporaceae</taxon>
        <taxon>Promicromonospora</taxon>
    </lineage>
</organism>
<evidence type="ECO:0000313" key="2">
    <source>
        <dbReference type="EMBL" id="MFD2028220.1"/>
    </source>
</evidence>
<dbReference type="Proteomes" id="UP001597338">
    <property type="component" value="Unassembled WGS sequence"/>
</dbReference>
<protein>
    <recommendedName>
        <fullName evidence="1">DUF8094 domain-containing protein</fullName>
    </recommendedName>
</protein>
<sequence>MNPRRPPFRRLDVLSPRARRRGAVHLAAVGVVSLLLAGCAVEPPAPAPDAPVIAAVVSEGQERDILDAVAASIAQHDKVSTADGLQARMTGHALSMRKAELRLAEATGDEKRWRTDLSMRTQQLILPSDQSWPRTSYAVQAQPDNTDTPALMVFDQASAREQYKLWGYVSLVPGASLPPFAQPELGSAAVAPDDDTSLVRSPQDALAGYAEVLSKDADAKSAGAFDDDRLRQNLRTLATSQTSVTDWAETKGKYSYTAEVEPSQGLRAMRTADGGALVLGALTGTQAIEVGQEGAKIKTDTLPSAQQALFGDQEETNRLRTRYRDFVALYVPSAGSAHKITLVGFRHIPIDVSGE</sequence>
<feature type="domain" description="DUF8094" evidence="1">
    <location>
        <begin position="56"/>
        <end position="338"/>
    </location>
</feature>
<accession>A0ABW4VEX5</accession>
<evidence type="ECO:0000259" key="1">
    <source>
        <dbReference type="Pfam" id="PF26366"/>
    </source>
</evidence>
<comment type="caution">
    <text evidence="2">The sequence shown here is derived from an EMBL/GenBank/DDBJ whole genome shotgun (WGS) entry which is preliminary data.</text>
</comment>
<name>A0ABW4VEX5_9MICO</name>